<keyword evidence="2" id="KW-1185">Reference proteome</keyword>
<organism evidence="1 2">
    <name type="scientific">Myodes glareolus</name>
    <name type="common">Bank vole</name>
    <name type="synonym">Clethrionomys glareolus</name>
    <dbReference type="NCBI Taxonomy" id="447135"/>
    <lineage>
        <taxon>Eukaryota</taxon>
        <taxon>Metazoa</taxon>
        <taxon>Chordata</taxon>
        <taxon>Craniata</taxon>
        <taxon>Vertebrata</taxon>
        <taxon>Euteleostomi</taxon>
        <taxon>Mammalia</taxon>
        <taxon>Eutheria</taxon>
        <taxon>Euarchontoglires</taxon>
        <taxon>Glires</taxon>
        <taxon>Rodentia</taxon>
        <taxon>Myomorpha</taxon>
        <taxon>Muroidea</taxon>
        <taxon>Cricetidae</taxon>
        <taxon>Arvicolinae</taxon>
        <taxon>Myodes</taxon>
    </lineage>
</organism>
<dbReference type="EMBL" id="JBBHLL010000159">
    <property type="protein sequence ID" value="KAK7812133.1"/>
    <property type="molecule type" value="Genomic_DNA"/>
</dbReference>
<gene>
    <name evidence="1" type="ORF">U0070_004594</name>
</gene>
<accession>A0AAW0ICD0</accession>
<comment type="caution">
    <text evidence="1">The sequence shown here is derived from an EMBL/GenBank/DDBJ whole genome shotgun (WGS) entry which is preliminary data.</text>
</comment>
<proteinExistence type="predicted"/>
<name>A0AAW0ICD0_MYOGA</name>
<evidence type="ECO:0000313" key="2">
    <source>
        <dbReference type="Proteomes" id="UP001488838"/>
    </source>
</evidence>
<feature type="non-terminal residue" evidence="1">
    <location>
        <position position="58"/>
    </location>
</feature>
<protein>
    <submittedName>
        <fullName evidence="1">Uncharacterized protein</fullName>
    </submittedName>
</protein>
<reference evidence="1 2" key="1">
    <citation type="journal article" date="2023" name="bioRxiv">
        <title>Conserved and derived expression patterns and positive selection on dental genes reveal complex evolutionary context of ever-growing rodent molars.</title>
        <authorList>
            <person name="Calamari Z.T."/>
            <person name="Song A."/>
            <person name="Cohen E."/>
            <person name="Akter M."/>
            <person name="Roy R.D."/>
            <person name="Hallikas O."/>
            <person name="Christensen M.M."/>
            <person name="Li P."/>
            <person name="Marangoni P."/>
            <person name="Jernvall J."/>
            <person name="Klein O.D."/>
        </authorList>
    </citation>
    <scope>NUCLEOTIDE SEQUENCE [LARGE SCALE GENOMIC DNA]</scope>
    <source>
        <strain evidence="1">V071</strain>
    </source>
</reference>
<dbReference type="AlphaFoldDB" id="A0AAW0ICD0"/>
<sequence>MQKQNLSPGLPVCPLLCSYSPVSSHRSFIPLPPSSPFELFWNIMRISSFWKTGSNTTI</sequence>
<dbReference type="Proteomes" id="UP001488838">
    <property type="component" value="Unassembled WGS sequence"/>
</dbReference>
<evidence type="ECO:0000313" key="1">
    <source>
        <dbReference type="EMBL" id="KAK7812133.1"/>
    </source>
</evidence>